<evidence type="ECO:0008006" key="2">
    <source>
        <dbReference type="Google" id="ProtNLM"/>
    </source>
</evidence>
<dbReference type="EMBL" id="BARS01041680">
    <property type="protein sequence ID" value="GAG34869.1"/>
    <property type="molecule type" value="Genomic_DNA"/>
</dbReference>
<dbReference type="Gene3D" id="3.40.50.1100">
    <property type="match status" value="1"/>
</dbReference>
<dbReference type="AlphaFoldDB" id="X0WV57"/>
<accession>X0WV57</accession>
<dbReference type="InterPro" id="IPR036052">
    <property type="entry name" value="TrpB-like_PALP_sf"/>
</dbReference>
<sequence length="38" mass="4298">MNHHSLPDKRGHFGAFGGKFVPETLMPALKELEEAYLE</sequence>
<protein>
    <recommendedName>
        <fullName evidence="2">Tryptophan synthase subunit beta</fullName>
    </recommendedName>
</protein>
<name>X0WV57_9ZZZZ</name>
<gene>
    <name evidence="1" type="ORF">S01H1_63349</name>
</gene>
<reference evidence="1" key="1">
    <citation type="journal article" date="2014" name="Front. Microbiol.">
        <title>High frequency of phylogenetically diverse reductive dehalogenase-homologous genes in deep subseafloor sedimentary metagenomes.</title>
        <authorList>
            <person name="Kawai M."/>
            <person name="Futagami T."/>
            <person name="Toyoda A."/>
            <person name="Takaki Y."/>
            <person name="Nishi S."/>
            <person name="Hori S."/>
            <person name="Arai W."/>
            <person name="Tsubouchi T."/>
            <person name="Morono Y."/>
            <person name="Uchiyama I."/>
            <person name="Ito T."/>
            <person name="Fujiyama A."/>
            <person name="Inagaki F."/>
            <person name="Takami H."/>
        </authorList>
    </citation>
    <scope>NUCLEOTIDE SEQUENCE</scope>
    <source>
        <strain evidence="1">Expedition CK06-06</strain>
    </source>
</reference>
<comment type="caution">
    <text evidence="1">The sequence shown here is derived from an EMBL/GenBank/DDBJ whole genome shotgun (WGS) entry which is preliminary data.</text>
</comment>
<feature type="non-terminal residue" evidence="1">
    <location>
        <position position="38"/>
    </location>
</feature>
<evidence type="ECO:0000313" key="1">
    <source>
        <dbReference type="EMBL" id="GAG34869.1"/>
    </source>
</evidence>
<organism evidence="1">
    <name type="scientific">marine sediment metagenome</name>
    <dbReference type="NCBI Taxonomy" id="412755"/>
    <lineage>
        <taxon>unclassified sequences</taxon>
        <taxon>metagenomes</taxon>
        <taxon>ecological metagenomes</taxon>
    </lineage>
</organism>
<dbReference type="SUPFAM" id="SSF53686">
    <property type="entry name" value="Tryptophan synthase beta subunit-like PLP-dependent enzymes"/>
    <property type="match status" value="1"/>
</dbReference>
<proteinExistence type="predicted"/>